<proteinExistence type="predicted"/>
<dbReference type="AlphaFoldDB" id="A0A146MEH0"/>
<sequence>MLLHTVTTSTQVPLCPHQRSWVGVHLRALSRPIHTVFTTSLVVPIHLCVSLYTTTNTTYNCRHSFNTSCEPVYSITTNTHNCAHWAPSLPYNKFLNTAFTAQGRCATTLLPTN</sequence>
<evidence type="ECO:0000313" key="1">
    <source>
        <dbReference type="EMBL" id="JAQ17859.1"/>
    </source>
</evidence>
<reference evidence="1" key="1">
    <citation type="journal article" date="2016" name="Gigascience">
        <title>De novo construction of an expanded transcriptome assembly for the western tarnished plant bug, Lygus hesperus.</title>
        <authorList>
            <person name="Tassone E.E."/>
            <person name="Geib S.M."/>
            <person name="Hall B."/>
            <person name="Fabrick J.A."/>
            <person name="Brent C.S."/>
            <person name="Hull J.J."/>
        </authorList>
    </citation>
    <scope>NUCLEOTIDE SEQUENCE</scope>
</reference>
<protein>
    <submittedName>
        <fullName evidence="1">Uncharacterized protein</fullName>
    </submittedName>
</protein>
<accession>A0A146MEH0</accession>
<dbReference type="EMBL" id="GDHC01000770">
    <property type="protein sequence ID" value="JAQ17859.1"/>
    <property type="molecule type" value="Transcribed_RNA"/>
</dbReference>
<organism evidence="1">
    <name type="scientific">Lygus hesperus</name>
    <name type="common">Western plant bug</name>
    <dbReference type="NCBI Taxonomy" id="30085"/>
    <lineage>
        <taxon>Eukaryota</taxon>
        <taxon>Metazoa</taxon>
        <taxon>Ecdysozoa</taxon>
        <taxon>Arthropoda</taxon>
        <taxon>Hexapoda</taxon>
        <taxon>Insecta</taxon>
        <taxon>Pterygota</taxon>
        <taxon>Neoptera</taxon>
        <taxon>Paraneoptera</taxon>
        <taxon>Hemiptera</taxon>
        <taxon>Heteroptera</taxon>
        <taxon>Panheteroptera</taxon>
        <taxon>Cimicomorpha</taxon>
        <taxon>Miridae</taxon>
        <taxon>Mirini</taxon>
        <taxon>Lygus</taxon>
    </lineage>
</organism>
<gene>
    <name evidence="1" type="ORF">g.11839</name>
</gene>
<name>A0A146MEH0_LYGHE</name>